<evidence type="ECO:0000256" key="3">
    <source>
        <dbReference type="ARBA" id="ARBA00009528"/>
    </source>
</evidence>
<dbReference type="Pfam" id="PF02789">
    <property type="entry name" value="Peptidase_M17_N"/>
    <property type="match status" value="1"/>
</dbReference>
<evidence type="ECO:0000256" key="6">
    <source>
        <dbReference type="ARBA" id="ARBA00022801"/>
    </source>
</evidence>
<keyword evidence="6 8" id="KW-0378">Hydrolase</keyword>
<dbReference type="InterPro" id="IPR000819">
    <property type="entry name" value="Peptidase_M17_C"/>
</dbReference>
<dbReference type="Proteomes" id="UP000187408">
    <property type="component" value="Unassembled WGS sequence"/>
</dbReference>
<comment type="function">
    <text evidence="8">Presumably involved in the processing and regular turnover of intracellular proteins. Catalyzes the removal of unsubstituted N-terminal amino acids from various peptides.</text>
</comment>
<organism evidence="10 11">
    <name type="scientific">Desulfurobacterium indicum</name>
    <dbReference type="NCBI Taxonomy" id="1914305"/>
    <lineage>
        <taxon>Bacteria</taxon>
        <taxon>Pseudomonadati</taxon>
        <taxon>Aquificota</taxon>
        <taxon>Aquificia</taxon>
        <taxon>Desulfurobacteriales</taxon>
        <taxon>Desulfurobacteriaceae</taxon>
        <taxon>Desulfurobacterium</taxon>
    </lineage>
</organism>
<keyword evidence="7 8" id="KW-0464">Manganese</keyword>
<evidence type="ECO:0000256" key="4">
    <source>
        <dbReference type="ARBA" id="ARBA00022438"/>
    </source>
</evidence>
<evidence type="ECO:0000256" key="7">
    <source>
        <dbReference type="ARBA" id="ARBA00023211"/>
    </source>
</evidence>
<accession>A0A1R1MKK8</accession>
<evidence type="ECO:0000256" key="8">
    <source>
        <dbReference type="HAMAP-Rule" id="MF_00181"/>
    </source>
</evidence>
<comment type="subcellular location">
    <subcellularLocation>
        <location evidence="8">Cytoplasm</location>
    </subcellularLocation>
</comment>
<dbReference type="InterPro" id="IPR008283">
    <property type="entry name" value="Peptidase_M17_N"/>
</dbReference>
<keyword evidence="4 8" id="KW-0031">Aminopeptidase</keyword>
<feature type="binding site" evidence="8">
    <location>
        <position position="334"/>
    </location>
    <ligand>
        <name>Mn(2+)</name>
        <dbReference type="ChEBI" id="CHEBI:29035"/>
        <label>1</label>
    </ligand>
</feature>
<feature type="binding site" evidence="8">
    <location>
        <position position="250"/>
    </location>
    <ligand>
        <name>Mn(2+)</name>
        <dbReference type="ChEBI" id="CHEBI:29035"/>
        <label>2</label>
    </ligand>
</feature>
<dbReference type="NCBIfam" id="NF002073">
    <property type="entry name" value="PRK00913.1-2"/>
    <property type="match status" value="1"/>
</dbReference>
<feature type="binding site" evidence="8">
    <location>
        <position position="255"/>
    </location>
    <ligand>
        <name>Mn(2+)</name>
        <dbReference type="ChEBI" id="CHEBI:29035"/>
        <label>1</label>
    </ligand>
</feature>
<name>A0A1R1MKK8_9BACT</name>
<dbReference type="EC" id="3.4.11.10" evidence="8"/>
<comment type="caution">
    <text evidence="10">The sequence shown here is derived from an EMBL/GenBank/DDBJ whole genome shotgun (WGS) entry which is preliminary data.</text>
</comment>
<dbReference type="RefSeq" id="WP_076713193.1">
    <property type="nucleotide sequence ID" value="NZ_MOEN01000021.1"/>
</dbReference>
<evidence type="ECO:0000256" key="1">
    <source>
        <dbReference type="ARBA" id="ARBA00000135"/>
    </source>
</evidence>
<dbReference type="OrthoDB" id="9809354at2"/>
<comment type="cofactor">
    <cofactor evidence="8">
        <name>Mn(2+)</name>
        <dbReference type="ChEBI" id="CHEBI:29035"/>
    </cofactor>
    <text evidence="8">Binds 2 manganese ions per subunit.</text>
</comment>
<dbReference type="InterPro" id="IPR023042">
    <property type="entry name" value="Peptidase_M17_leu_NH2_pept"/>
</dbReference>
<dbReference type="STRING" id="1914305.BLW93_05960"/>
<dbReference type="GO" id="GO:0006508">
    <property type="term" value="P:proteolysis"/>
    <property type="evidence" value="ECO:0007669"/>
    <property type="project" value="UniProtKB-KW"/>
</dbReference>
<dbReference type="GO" id="GO:0070006">
    <property type="term" value="F:metalloaminopeptidase activity"/>
    <property type="evidence" value="ECO:0007669"/>
    <property type="project" value="InterPro"/>
</dbReference>
<proteinExistence type="inferred from homology"/>
<comment type="similarity">
    <text evidence="3 8">Belongs to the peptidase M17 family.</text>
</comment>
<dbReference type="CDD" id="cd00433">
    <property type="entry name" value="Peptidase_M17"/>
    <property type="match status" value="1"/>
</dbReference>
<dbReference type="GO" id="GO:0030145">
    <property type="term" value="F:manganese ion binding"/>
    <property type="evidence" value="ECO:0007669"/>
    <property type="project" value="UniProtKB-UniRule"/>
</dbReference>
<sequence length="484" mass="53119">MELAYSAGKPVVKREEAFIVGCYENGRFDGVISELLEKEGITRDTLKAFGFKGKSGDVAAVSGTKGHLFIFTGLGKKSDLNRETVRKAIGSAVKEAKSKKAKKIAAVMFDFGKKNGNFASAFAEGLFLSAYSFEKYKSEKKEVEKITVYGEKELEKDFDYGRILAEAANFTRDIVNEPGNVVTPETLAEIAKDLASDYGFKCKVFKEKDLEKKNMIGILTVGKGSKNPPRFIHLIYKPENPVKKVVLVGKGVTFDSGGLNIKPEQFMKKMKMDKAGACAVLGIMRAIGELKPNVEVHALIPTVENMPDGKAYRPDDILVYKNGKSVEIHSTDAEGRLILADALIYGSDLNPDIMVDMATLTGACVVALGHYTSGLFTADDRFAQTLLSLSHESGEKMWRLPLDEDLEEEIKGTQSDIQNVGKSRYGGAITAALFLKNFVGENVKTWAHIDIAGPAFVEKDWKYYGYGATGQPVRTLAELIRNLK</sequence>
<dbReference type="InterPro" id="IPR043472">
    <property type="entry name" value="Macro_dom-like"/>
</dbReference>
<dbReference type="AlphaFoldDB" id="A0A1R1MKK8"/>
<dbReference type="EMBL" id="MOEN01000021">
    <property type="protein sequence ID" value="OMH40296.1"/>
    <property type="molecule type" value="Genomic_DNA"/>
</dbReference>
<evidence type="ECO:0000256" key="5">
    <source>
        <dbReference type="ARBA" id="ARBA00022670"/>
    </source>
</evidence>
<evidence type="ECO:0000313" key="11">
    <source>
        <dbReference type="Proteomes" id="UP000187408"/>
    </source>
</evidence>
<dbReference type="PANTHER" id="PTHR11963">
    <property type="entry name" value="LEUCINE AMINOPEPTIDASE-RELATED"/>
    <property type="match status" value="1"/>
</dbReference>
<feature type="domain" description="Cytosol aminopeptidase" evidence="9">
    <location>
        <begin position="330"/>
        <end position="337"/>
    </location>
</feature>
<dbReference type="GO" id="GO:0005737">
    <property type="term" value="C:cytoplasm"/>
    <property type="evidence" value="ECO:0007669"/>
    <property type="project" value="UniProtKB-SubCell"/>
</dbReference>
<dbReference type="SUPFAM" id="SSF52949">
    <property type="entry name" value="Macro domain-like"/>
    <property type="match status" value="1"/>
</dbReference>
<dbReference type="HAMAP" id="MF_00181">
    <property type="entry name" value="Cytosol_peptidase_M17"/>
    <property type="match status" value="1"/>
</dbReference>
<comment type="catalytic activity">
    <reaction evidence="2 8">
        <text>Release of an N-terminal amino acid, preferentially leucine, but not glutamic or aspartic acids.</text>
        <dbReference type="EC" id="3.4.11.10"/>
    </reaction>
</comment>
<dbReference type="PANTHER" id="PTHR11963:SF23">
    <property type="entry name" value="CYTOSOL AMINOPEPTIDASE"/>
    <property type="match status" value="1"/>
</dbReference>
<evidence type="ECO:0000259" key="9">
    <source>
        <dbReference type="PROSITE" id="PS00631"/>
    </source>
</evidence>
<dbReference type="Gene3D" id="3.40.220.10">
    <property type="entry name" value="Leucine Aminopeptidase, subunit E, domain 1"/>
    <property type="match status" value="1"/>
</dbReference>
<protein>
    <recommendedName>
        <fullName evidence="8">Probable cytosol aminopeptidase</fullName>
        <ecNumber evidence="8">3.4.11.1</ecNumber>
    </recommendedName>
    <alternativeName>
        <fullName evidence="8">Leucine aminopeptidase</fullName>
        <shortName evidence="8">LAP</shortName>
        <ecNumber evidence="8">3.4.11.10</ecNumber>
    </alternativeName>
    <alternativeName>
        <fullName evidence="8">Leucyl aminopeptidase</fullName>
    </alternativeName>
</protein>
<keyword evidence="11" id="KW-1185">Reference proteome</keyword>
<feature type="active site" evidence="8">
    <location>
        <position position="336"/>
    </location>
</feature>
<feature type="binding site" evidence="8">
    <location>
        <position position="255"/>
    </location>
    <ligand>
        <name>Mn(2+)</name>
        <dbReference type="ChEBI" id="CHEBI:29035"/>
        <label>2</label>
    </ligand>
</feature>
<feature type="active site" evidence="8">
    <location>
        <position position="262"/>
    </location>
</feature>
<comment type="catalytic activity">
    <reaction evidence="1 8">
        <text>Release of an N-terminal amino acid, Xaa-|-Yaa-, in which Xaa is preferably Leu, but may be other amino acids including Pro although not Arg or Lys, and Yaa may be Pro. Amino acid amides and methyl esters are also readily hydrolyzed, but rates on arylamides are exceedingly low.</text>
        <dbReference type="EC" id="3.4.11.1"/>
    </reaction>
</comment>
<evidence type="ECO:0000313" key="10">
    <source>
        <dbReference type="EMBL" id="OMH40296.1"/>
    </source>
</evidence>
<feature type="binding site" evidence="8">
    <location>
        <position position="334"/>
    </location>
    <ligand>
        <name>Mn(2+)</name>
        <dbReference type="ChEBI" id="CHEBI:29035"/>
        <label>2</label>
    </ligand>
</feature>
<evidence type="ECO:0000256" key="2">
    <source>
        <dbReference type="ARBA" id="ARBA00000967"/>
    </source>
</evidence>
<reference evidence="10 11" key="1">
    <citation type="submission" date="2016-10" db="EMBL/GenBank/DDBJ databases">
        <title>Genome sequence of a sulfur-reducing bacterium Desulfurobacterium indicum K6013.</title>
        <authorList>
            <person name="Cao J."/>
            <person name="Shao Z."/>
            <person name="Alain K."/>
            <person name="Jebbar M."/>
        </authorList>
    </citation>
    <scope>NUCLEOTIDE SEQUENCE [LARGE SCALE GENOMIC DNA]</scope>
    <source>
        <strain evidence="10 11">K6013</strain>
    </source>
</reference>
<dbReference type="Pfam" id="PF00883">
    <property type="entry name" value="Peptidase_M17"/>
    <property type="match status" value="1"/>
</dbReference>
<dbReference type="PROSITE" id="PS00631">
    <property type="entry name" value="CYTOSOL_AP"/>
    <property type="match status" value="1"/>
</dbReference>
<feature type="binding site" evidence="8">
    <location>
        <position position="332"/>
    </location>
    <ligand>
        <name>Mn(2+)</name>
        <dbReference type="ChEBI" id="CHEBI:29035"/>
        <label>1</label>
    </ligand>
</feature>
<keyword evidence="8" id="KW-0963">Cytoplasm</keyword>
<gene>
    <name evidence="8" type="primary">pepA</name>
    <name evidence="10" type="ORF">BLW93_05960</name>
</gene>
<dbReference type="PRINTS" id="PR00481">
    <property type="entry name" value="LAMNOPPTDASE"/>
</dbReference>
<feature type="binding site" evidence="8">
    <location>
        <position position="273"/>
    </location>
    <ligand>
        <name>Mn(2+)</name>
        <dbReference type="ChEBI" id="CHEBI:29035"/>
        <label>2</label>
    </ligand>
</feature>
<keyword evidence="8" id="KW-0479">Metal-binding</keyword>
<dbReference type="SUPFAM" id="SSF53187">
    <property type="entry name" value="Zn-dependent exopeptidases"/>
    <property type="match status" value="1"/>
</dbReference>
<dbReference type="InterPro" id="IPR011356">
    <property type="entry name" value="Leucine_aapep/pepB"/>
</dbReference>
<keyword evidence="5 8" id="KW-0645">Protease</keyword>
<dbReference type="EC" id="3.4.11.1" evidence="8"/>
<dbReference type="Gene3D" id="3.40.630.10">
    <property type="entry name" value="Zn peptidases"/>
    <property type="match status" value="1"/>
</dbReference>